<gene>
    <name evidence="1" type="ORF">KPH14_012196</name>
</gene>
<protein>
    <submittedName>
        <fullName evidence="1">Uncharacterized protein</fullName>
    </submittedName>
</protein>
<comment type="caution">
    <text evidence="1">The sequence shown here is derived from an EMBL/GenBank/DDBJ whole genome shotgun (WGS) entry which is preliminary data.</text>
</comment>
<accession>A0AAD9RGX0</accession>
<dbReference type="Proteomes" id="UP001258017">
    <property type="component" value="Unassembled WGS sequence"/>
</dbReference>
<organism evidence="1 2">
    <name type="scientific">Odynerus spinipes</name>
    <dbReference type="NCBI Taxonomy" id="1348599"/>
    <lineage>
        <taxon>Eukaryota</taxon>
        <taxon>Metazoa</taxon>
        <taxon>Ecdysozoa</taxon>
        <taxon>Arthropoda</taxon>
        <taxon>Hexapoda</taxon>
        <taxon>Insecta</taxon>
        <taxon>Pterygota</taxon>
        <taxon>Neoptera</taxon>
        <taxon>Endopterygota</taxon>
        <taxon>Hymenoptera</taxon>
        <taxon>Apocrita</taxon>
        <taxon>Aculeata</taxon>
        <taxon>Vespoidea</taxon>
        <taxon>Vespidae</taxon>
        <taxon>Eumeninae</taxon>
        <taxon>Odynerus</taxon>
    </lineage>
</organism>
<name>A0AAD9RGX0_9HYME</name>
<sequence>MLDIAAQAHLDKAMVIDYTIDGVQDEEVYKAVLYGAKTIRELKEKFGLYEKMRANTKIKESVPEGFSINTTDEPEIDLSHIESPSHRKVVKEIIETYKSDKVKDTGIKLSIVLKDDVPIYRRPRGSSLKEKEEVDEHNSVLQSLKKAQNADPSLTRIKDLVGKESYKDFYLENSVLRKQIKCESLIVVPNSMQSIIVLYVAYTNKVTSELRKRKR</sequence>
<proteinExistence type="predicted"/>
<reference evidence="1" key="1">
    <citation type="submission" date="2021-08" db="EMBL/GenBank/DDBJ databases">
        <authorList>
            <person name="Misof B."/>
            <person name="Oliver O."/>
            <person name="Podsiadlowski L."/>
            <person name="Donath A."/>
            <person name="Peters R."/>
            <person name="Mayer C."/>
            <person name="Rust J."/>
            <person name="Gunkel S."/>
            <person name="Lesny P."/>
            <person name="Martin S."/>
            <person name="Oeyen J.P."/>
            <person name="Petersen M."/>
            <person name="Panagiotis P."/>
            <person name="Wilbrandt J."/>
            <person name="Tanja T."/>
        </authorList>
    </citation>
    <scope>NUCLEOTIDE SEQUENCE</scope>
    <source>
        <strain evidence="1">GBR_01_08_01A</strain>
        <tissue evidence="1">Thorax + abdomen</tissue>
    </source>
</reference>
<evidence type="ECO:0000313" key="2">
    <source>
        <dbReference type="Proteomes" id="UP001258017"/>
    </source>
</evidence>
<evidence type="ECO:0000313" key="1">
    <source>
        <dbReference type="EMBL" id="KAK2578841.1"/>
    </source>
</evidence>
<keyword evidence="2" id="KW-1185">Reference proteome</keyword>
<reference evidence="1" key="2">
    <citation type="journal article" date="2023" name="Commun. Biol.">
        <title>Intrasexual cuticular hydrocarbon dimorphism in a wasp sheds light on hydrocarbon biosynthesis genes in Hymenoptera.</title>
        <authorList>
            <person name="Moris V.C."/>
            <person name="Podsiadlowski L."/>
            <person name="Martin S."/>
            <person name="Oeyen J.P."/>
            <person name="Donath A."/>
            <person name="Petersen M."/>
            <person name="Wilbrandt J."/>
            <person name="Misof B."/>
            <person name="Liedtke D."/>
            <person name="Thamm M."/>
            <person name="Scheiner R."/>
            <person name="Schmitt T."/>
            <person name="Niehuis O."/>
        </authorList>
    </citation>
    <scope>NUCLEOTIDE SEQUENCE</scope>
    <source>
        <strain evidence="1">GBR_01_08_01A</strain>
    </source>
</reference>
<dbReference type="EMBL" id="JAIFRP010000151">
    <property type="protein sequence ID" value="KAK2578841.1"/>
    <property type="molecule type" value="Genomic_DNA"/>
</dbReference>
<dbReference type="AlphaFoldDB" id="A0AAD9RGX0"/>